<evidence type="ECO:0000313" key="4">
    <source>
        <dbReference type="Proteomes" id="UP001611383"/>
    </source>
</evidence>
<feature type="signal peptide" evidence="2">
    <location>
        <begin position="1"/>
        <end position="39"/>
    </location>
</feature>
<dbReference type="InterPro" id="IPR013211">
    <property type="entry name" value="LVIVD"/>
</dbReference>
<evidence type="ECO:0000256" key="1">
    <source>
        <dbReference type="SAM" id="MobiDB-lite"/>
    </source>
</evidence>
<evidence type="ECO:0000256" key="2">
    <source>
        <dbReference type="SAM" id="SignalP"/>
    </source>
</evidence>
<name>A0ABY9X8I1_9BACT</name>
<accession>A0ABY9X8I1</accession>
<dbReference type="Gene3D" id="2.130.10.10">
    <property type="entry name" value="YVTN repeat-like/Quinoprotein amine dehydrogenase"/>
    <property type="match status" value="1"/>
</dbReference>
<dbReference type="SUPFAM" id="SSF101908">
    <property type="entry name" value="Putative isomerase YbhE"/>
    <property type="match status" value="1"/>
</dbReference>
<keyword evidence="4" id="KW-1185">Reference proteome</keyword>
<evidence type="ECO:0000313" key="3">
    <source>
        <dbReference type="EMBL" id="WNG51711.1"/>
    </source>
</evidence>
<keyword evidence="2" id="KW-0732">Signal</keyword>
<dbReference type="Pfam" id="PF08309">
    <property type="entry name" value="LVIVD"/>
    <property type="match status" value="4"/>
</dbReference>
<feature type="region of interest" description="Disordered" evidence="1">
    <location>
        <begin position="37"/>
        <end position="66"/>
    </location>
</feature>
<reference evidence="3 4" key="1">
    <citation type="submission" date="2019-08" db="EMBL/GenBank/DDBJ databases">
        <title>Archangium and Cystobacter genomes.</title>
        <authorList>
            <person name="Chen I.-C.K."/>
            <person name="Wielgoss S."/>
        </authorList>
    </citation>
    <scope>NUCLEOTIDE SEQUENCE [LARGE SCALE GENOMIC DNA]</scope>
    <source>
        <strain evidence="3 4">Cbm 6</strain>
    </source>
</reference>
<feature type="chain" id="PRO_5046802202" description="Lipoprotein" evidence="2">
    <location>
        <begin position="40"/>
        <end position="544"/>
    </location>
</feature>
<feature type="compositionally biased region" description="Polar residues" evidence="1">
    <location>
        <begin position="37"/>
        <end position="53"/>
    </location>
</feature>
<organism evidence="3 4">
    <name type="scientific">Archangium minus</name>
    <dbReference type="NCBI Taxonomy" id="83450"/>
    <lineage>
        <taxon>Bacteria</taxon>
        <taxon>Pseudomonadati</taxon>
        <taxon>Myxococcota</taxon>
        <taxon>Myxococcia</taxon>
        <taxon>Myxococcales</taxon>
        <taxon>Cystobacterineae</taxon>
        <taxon>Archangiaceae</taxon>
        <taxon>Archangium</taxon>
    </lineage>
</organism>
<gene>
    <name evidence="3" type="ORF">F0U60_52090</name>
</gene>
<proteinExistence type="predicted"/>
<dbReference type="Proteomes" id="UP001611383">
    <property type="component" value="Chromosome"/>
</dbReference>
<dbReference type="InterPro" id="IPR015943">
    <property type="entry name" value="WD40/YVTN_repeat-like_dom_sf"/>
</dbReference>
<sequence length="544" mass="58601">MRAPSLWSHSFMIRNLSLGAGLLASALTFMGCTSSPSGATSPDASTPDASTSAEWDGSSVPLEENGNTWTDTGPFAACTLTANIGDACGDDFSLFDLSACNRESLANANTDGLFILTTRSPESPPYFSAIATRLRNDGGPQYIEGLPIIEQASDGNARLYAAERVLPRGTVFRLMIATCEAPQAPDFTGCYANCVNGKVSALSTFKSQRSTTWRTGEAEASGLELVSENPVGIGLPVDVYVTKGHAYVVSMTVPDIPAGGLTVFDVSDKSAPRKVKTLQLENDNAWNGVWAKGDALYVASADRGVLVFDIRNPADPQLVRNLPGSKSNVHTVFVDGDRLYAADLGQGILLFDLTNPLEPLELNRYAPNGALPHDMFAIGDRLYASFSDSGFIVADVSNPSDIRTLGNFTYPNQWAHHNAVGTFAGRTIAFEGGEGPGEHLRVLDITDPAHIVKIGEFQLRPEISIHNMVLVGKKLYIAWYQEGVRVLDVSNPTKPTQVAHYNTYRESEADTGLYFAGVYGIRVPGDGFIYAVDTWRGLLILREQ</sequence>
<dbReference type="EMBL" id="CP043494">
    <property type="protein sequence ID" value="WNG51711.1"/>
    <property type="molecule type" value="Genomic_DNA"/>
</dbReference>
<evidence type="ECO:0008006" key="5">
    <source>
        <dbReference type="Google" id="ProtNLM"/>
    </source>
</evidence>
<dbReference type="PROSITE" id="PS51257">
    <property type="entry name" value="PROKAR_LIPOPROTEIN"/>
    <property type="match status" value="1"/>
</dbReference>
<protein>
    <recommendedName>
        <fullName evidence="5">Lipoprotein</fullName>
    </recommendedName>
</protein>